<dbReference type="RefSeq" id="WP_070918126.1">
    <property type="nucleotide sequence ID" value="NZ_CP058976.1"/>
</dbReference>
<evidence type="ECO:0000313" key="3">
    <source>
        <dbReference type="Proteomes" id="UP000180113"/>
    </source>
</evidence>
<protein>
    <submittedName>
        <fullName evidence="2">Uncharacterized protein</fullName>
    </submittedName>
</protein>
<dbReference type="AlphaFoldDB" id="A0AB73N984"/>
<sequence>MTSSIATGAERSPIDGSDDPPETDVSVRIPLGWSKTAVVPADAVVDIKGELDWDKDALRCTVTDGQGQHVKLLPPPDDVPVESAAHGGRWIPLWTIAASPGAVLTVTCLDPEQKIPYTETSFVRVVPRGLM</sequence>
<gene>
    <name evidence="2" type="ORF">BKG62_01995</name>
</gene>
<name>A0AB73N984_MYCCH</name>
<accession>A0AB73N984</accession>
<comment type="caution">
    <text evidence="2">The sequence shown here is derived from an EMBL/GenBank/DDBJ whole genome shotgun (WGS) entry which is preliminary data.</text>
</comment>
<feature type="region of interest" description="Disordered" evidence="1">
    <location>
        <begin position="1"/>
        <end position="26"/>
    </location>
</feature>
<organism evidence="2 3">
    <name type="scientific">Mycobacteroides chelonae</name>
    <name type="common">Mycobacterium chelonae</name>
    <dbReference type="NCBI Taxonomy" id="1774"/>
    <lineage>
        <taxon>Bacteria</taxon>
        <taxon>Bacillati</taxon>
        <taxon>Actinomycetota</taxon>
        <taxon>Actinomycetes</taxon>
        <taxon>Mycobacteriales</taxon>
        <taxon>Mycobacteriaceae</taxon>
        <taxon>Mycobacteroides</taxon>
    </lineage>
</organism>
<evidence type="ECO:0000256" key="1">
    <source>
        <dbReference type="SAM" id="MobiDB-lite"/>
    </source>
</evidence>
<reference evidence="2 3" key="1">
    <citation type="submission" date="2016-10" db="EMBL/GenBank/DDBJ databases">
        <title>Evaluation of Human, Animal and Environmental Mycobacterium chelonae Isolates by Core Genome Phylogenomic Analysis, Targeted Gene Comparison, and Anti-microbial Susceptibility Patterns: A Tale of Mistaken Identities.</title>
        <authorList>
            <person name="Fogelson S.B."/>
            <person name="Camus A.C."/>
            <person name="Lorenz W."/>
            <person name="Vasireddy R."/>
            <person name="Vasireddy S."/>
            <person name="Smith T."/>
            <person name="Brown-Elliott B.A."/>
            <person name="Wallace R.J.Jr."/>
            <person name="Hasan N.A."/>
            <person name="Reischl U."/>
            <person name="Sanchez S."/>
        </authorList>
    </citation>
    <scope>NUCLEOTIDE SEQUENCE [LARGE SCALE GENOMIC DNA]</scope>
    <source>
        <strain evidence="2 3">42895</strain>
    </source>
</reference>
<dbReference type="Proteomes" id="UP000180113">
    <property type="component" value="Unassembled WGS sequence"/>
</dbReference>
<evidence type="ECO:0000313" key="2">
    <source>
        <dbReference type="EMBL" id="OHT54985.1"/>
    </source>
</evidence>
<dbReference type="EMBL" id="MLHW01000001">
    <property type="protein sequence ID" value="OHT54985.1"/>
    <property type="molecule type" value="Genomic_DNA"/>
</dbReference>
<proteinExistence type="predicted"/>